<proteinExistence type="predicted"/>
<keyword evidence="1" id="KW-1133">Transmembrane helix</keyword>
<sequence length="107" mass="11604">MRQARYLNYLALAILALGVVTLAVGWYIAISGHALPQYGVILALGTVGAVACGLGYWSERPWIFGAGAVFMLWFAPTPLGLWPLGIGIAMLIAWAVLIVKENNVKFW</sequence>
<feature type="transmembrane region" description="Helical" evidence="1">
    <location>
        <begin position="7"/>
        <end position="29"/>
    </location>
</feature>
<dbReference type="Proteomes" id="UP001288320">
    <property type="component" value="Unassembled WGS sequence"/>
</dbReference>
<feature type="transmembrane region" description="Helical" evidence="1">
    <location>
        <begin position="35"/>
        <end position="54"/>
    </location>
</feature>
<evidence type="ECO:0000256" key="1">
    <source>
        <dbReference type="SAM" id="Phobius"/>
    </source>
</evidence>
<organism evidence="2 3">
    <name type="scientific">Actinotignum timonense</name>
    <dbReference type="NCBI Taxonomy" id="1870995"/>
    <lineage>
        <taxon>Bacteria</taxon>
        <taxon>Bacillati</taxon>
        <taxon>Actinomycetota</taxon>
        <taxon>Actinomycetes</taxon>
        <taxon>Actinomycetales</taxon>
        <taxon>Actinomycetaceae</taxon>
        <taxon>Actinotignum</taxon>
    </lineage>
</organism>
<name>A0AAW9HLR5_9ACTO</name>
<evidence type="ECO:0000313" key="3">
    <source>
        <dbReference type="Proteomes" id="UP001288320"/>
    </source>
</evidence>
<dbReference type="RefSeq" id="WP_101595090.1">
    <property type="nucleotide sequence ID" value="NZ_CP136960.1"/>
</dbReference>
<evidence type="ECO:0000313" key="2">
    <source>
        <dbReference type="EMBL" id="MDY5139703.1"/>
    </source>
</evidence>
<accession>A0AAW9HLR5</accession>
<dbReference type="EMBL" id="JAWNFV010000001">
    <property type="protein sequence ID" value="MDY5139703.1"/>
    <property type="molecule type" value="Genomic_DNA"/>
</dbReference>
<dbReference type="AlphaFoldDB" id="A0AAW9HLR5"/>
<keyword evidence="1" id="KW-0472">Membrane</keyword>
<reference evidence="2" key="1">
    <citation type="submission" date="2023-10" db="EMBL/GenBank/DDBJ databases">
        <title>Whole Genome based description of the genera Actinobaculum and Actinotignum reveals a complex phylogenetic relationship within the species included in the genus Actinotignum.</title>
        <authorList>
            <person name="Jensen C.S."/>
            <person name="Dargis R."/>
            <person name="Kemp M."/>
            <person name="Christensen J.J."/>
        </authorList>
    </citation>
    <scope>NUCLEOTIDE SEQUENCE</scope>
    <source>
        <strain evidence="2">SLA_B245</strain>
    </source>
</reference>
<protein>
    <submittedName>
        <fullName evidence="2">Uncharacterized protein</fullName>
    </submittedName>
</protein>
<gene>
    <name evidence="2" type="ORF">R6G74_00020</name>
</gene>
<feature type="transmembrane region" description="Helical" evidence="1">
    <location>
        <begin position="82"/>
        <end position="99"/>
    </location>
</feature>
<keyword evidence="1" id="KW-0812">Transmembrane</keyword>
<dbReference type="GeneID" id="92814023"/>
<comment type="caution">
    <text evidence="2">The sequence shown here is derived from an EMBL/GenBank/DDBJ whole genome shotgun (WGS) entry which is preliminary data.</text>
</comment>